<dbReference type="RefSeq" id="WP_207526756.1">
    <property type="nucleotide sequence ID" value="NZ_CP071518.1"/>
</dbReference>
<name>A0A974Y051_9GAMM</name>
<accession>A0A974Y051</accession>
<dbReference type="Proteomes" id="UP000639274">
    <property type="component" value="Chromosome"/>
</dbReference>
<protein>
    <submittedName>
        <fullName evidence="1">Uncharacterized protein</fullName>
    </submittedName>
</protein>
<proteinExistence type="predicted"/>
<dbReference type="EMBL" id="CP071518">
    <property type="protein sequence ID" value="QSX78972.1"/>
    <property type="molecule type" value="Genomic_DNA"/>
</dbReference>
<keyword evidence="2" id="KW-1185">Reference proteome</keyword>
<evidence type="ECO:0000313" key="1">
    <source>
        <dbReference type="EMBL" id="QSX78972.1"/>
    </source>
</evidence>
<dbReference type="KEGG" id="lsf:I8J32_003340"/>
<organism evidence="1 2">
    <name type="scientific">Agrilutibacter solisilvae</name>
    <dbReference type="NCBI Taxonomy" id="2763317"/>
    <lineage>
        <taxon>Bacteria</taxon>
        <taxon>Pseudomonadati</taxon>
        <taxon>Pseudomonadota</taxon>
        <taxon>Gammaproteobacteria</taxon>
        <taxon>Lysobacterales</taxon>
        <taxon>Lysobacteraceae</taxon>
        <taxon>Agrilutibacter</taxon>
    </lineage>
</organism>
<reference evidence="1 2" key="1">
    <citation type="submission" date="2021-03" db="EMBL/GenBank/DDBJ databases">
        <title>Lysobacter sp. nov. isolated from soil of gangwondo yeongwol, south Korea.</title>
        <authorList>
            <person name="Kim K.R."/>
            <person name="Kim K.H."/>
            <person name="Jeon C.O."/>
        </authorList>
    </citation>
    <scope>NUCLEOTIDE SEQUENCE [LARGE SCALE GENOMIC DNA]</scope>
    <source>
        <strain evidence="1 2">R19</strain>
    </source>
</reference>
<dbReference type="AlphaFoldDB" id="A0A974Y051"/>
<sequence length="46" mass="4851">MVAPPLPDTTIAFPRVEPFDGTGFTRCLPGVLYQPGLMLDACAAVT</sequence>
<evidence type="ECO:0000313" key="2">
    <source>
        <dbReference type="Proteomes" id="UP000639274"/>
    </source>
</evidence>
<gene>
    <name evidence="1" type="ORF">I8J32_003340</name>
</gene>